<dbReference type="AlphaFoldDB" id="A0A317PHJ2"/>
<organism evidence="1 2">
    <name type="scientific">Hoeflea marina</name>
    <dbReference type="NCBI Taxonomy" id="274592"/>
    <lineage>
        <taxon>Bacteria</taxon>
        <taxon>Pseudomonadati</taxon>
        <taxon>Pseudomonadota</taxon>
        <taxon>Alphaproteobacteria</taxon>
        <taxon>Hyphomicrobiales</taxon>
        <taxon>Rhizobiaceae</taxon>
        <taxon>Hoeflea</taxon>
    </lineage>
</organism>
<dbReference type="GO" id="GO:0016740">
    <property type="term" value="F:transferase activity"/>
    <property type="evidence" value="ECO:0007669"/>
    <property type="project" value="UniProtKB-KW"/>
</dbReference>
<evidence type="ECO:0000313" key="1">
    <source>
        <dbReference type="EMBL" id="PWV99902.1"/>
    </source>
</evidence>
<keyword evidence="2" id="KW-1185">Reference proteome</keyword>
<evidence type="ECO:0000313" key="2">
    <source>
        <dbReference type="Proteomes" id="UP000246352"/>
    </source>
</evidence>
<dbReference type="EMBL" id="QGTR01000003">
    <property type="protein sequence ID" value="PWV99902.1"/>
    <property type="molecule type" value="Genomic_DNA"/>
</dbReference>
<accession>A0A317PHJ2</accession>
<dbReference type="Pfam" id="PF14907">
    <property type="entry name" value="NTP_transf_5"/>
    <property type="match status" value="1"/>
</dbReference>
<dbReference type="Proteomes" id="UP000246352">
    <property type="component" value="Unassembled WGS sequence"/>
</dbReference>
<dbReference type="InterPro" id="IPR039498">
    <property type="entry name" value="NTP_transf_5"/>
</dbReference>
<reference evidence="1 2" key="1">
    <citation type="submission" date="2018-05" db="EMBL/GenBank/DDBJ databases">
        <title>Genomic Encyclopedia of Type Strains, Phase IV (KMG-IV): sequencing the most valuable type-strain genomes for metagenomic binning, comparative biology and taxonomic classification.</title>
        <authorList>
            <person name="Goeker M."/>
        </authorList>
    </citation>
    <scope>NUCLEOTIDE SEQUENCE [LARGE SCALE GENOMIC DNA]</scope>
    <source>
        <strain evidence="1 2">DSM 16791</strain>
    </source>
</reference>
<comment type="caution">
    <text evidence="1">The sequence shown here is derived from an EMBL/GenBank/DDBJ whole genome shotgun (WGS) entry which is preliminary data.</text>
</comment>
<gene>
    <name evidence="1" type="ORF">DFR52_103101</name>
</gene>
<dbReference type="OrthoDB" id="7943792at2"/>
<keyword evidence="1" id="KW-0808">Transferase</keyword>
<protein>
    <submittedName>
        <fullName evidence="1">Putative nucleotidyltransferase-like protein</fullName>
    </submittedName>
</protein>
<name>A0A317PHJ2_9HYPH</name>
<dbReference type="RefSeq" id="WP_110032179.1">
    <property type="nucleotide sequence ID" value="NZ_QGTR01000003.1"/>
</dbReference>
<proteinExistence type="predicted"/>
<sequence>MSESRISGWLARLSDPGGLNRRSSPPAFDAGDEAQWLRLLDEAGSHNVRPAVVRNLGVELRESPGSFIRGTDAETAGPIRALMASANDLRLQDVSRAVLLASVARQILQAIDRAGLPATLVKGVDFAEKAYGGLHMRSFSDIDLLVRPEAEADLGEVLRALGLEAHEPPGKRIDYTERQWTRSHQHGGLLLVEVHTDVVHAPELRARQTLTYDLYADPAAGGITPAGRMVLAGLHGATSHLFGRLQYVVDGLMIARMGVDADELRVRAERSGALLPVATMLRLAAELYGCGSSRGLLDALGPVAWARLERRLISAPMVMSAKSVHRWRLLPQRYLYRRLLRMTGLPS</sequence>